<dbReference type="FunFam" id="3.80.10.10:FF:000405">
    <property type="entry name" value="Plant intracellular Ras-group-related LRR protein 4"/>
    <property type="match status" value="1"/>
</dbReference>
<dbReference type="PROSITE" id="PS51450">
    <property type="entry name" value="LRR"/>
    <property type="match status" value="3"/>
</dbReference>
<dbReference type="Gene3D" id="3.80.10.10">
    <property type="entry name" value="Ribonuclease Inhibitor"/>
    <property type="match status" value="1"/>
</dbReference>
<dbReference type="OMA" id="HASANPV"/>
<comment type="function">
    <text evidence="4">Leucine-rich repeat protein that likely mediates protein interactions, possibly in the context of signal transduction.</text>
</comment>
<comment type="similarity">
    <text evidence="3">Belongs to the SHOC2 family.</text>
</comment>
<dbReference type="Proteomes" id="UP000026962">
    <property type="component" value="Chromosome 2"/>
</dbReference>
<dbReference type="Gramene" id="OPUNC02G20510.1">
    <property type="protein sequence ID" value="OPUNC02G20510.1"/>
    <property type="gene ID" value="OPUNC02G20510"/>
</dbReference>
<feature type="region of interest" description="Disordered" evidence="5">
    <location>
        <begin position="104"/>
        <end position="142"/>
    </location>
</feature>
<dbReference type="AlphaFoldDB" id="A0A0E0K1V7"/>
<dbReference type="GO" id="GO:0005737">
    <property type="term" value="C:cytoplasm"/>
    <property type="evidence" value="ECO:0007669"/>
    <property type="project" value="TreeGrafter"/>
</dbReference>
<dbReference type="InterPro" id="IPR001611">
    <property type="entry name" value="Leu-rich_rpt"/>
</dbReference>
<evidence type="ECO:0000256" key="2">
    <source>
        <dbReference type="ARBA" id="ARBA00022737"/>
    </source>
</evidence>
<protein>
    <recommendedName>
        <fullName evidence="8">Plant intracellular Ras-group-related LRR protein 3</fullName>
    </recommendedName>
</protein>
<dbReference type="GO" id="GO:0009416">
    <property type="term" value="P:response to light stimulus"/>
    <property type="evidence" value="ECO:0007669"/>
    <property type="project" value="UniProtKB-ARBA"/>
</dbReference>
<reference evidence="6" key="2">
    <citation type="submission" date="2018-05" db="EMBL/GenBank/DDBJ databases">
        <title>OpunRS2 (Oryza punctata Reference Sequence Version 2).</title>
        <authorList>
            <person name="Zhang J."/>
            <person name="Kudrna D."/>
            <person name="Lee S."/>
            <person name="Talag J."/>
            <person name="Welchert J."/>
            <person name="Wing R.A."/>
        </authorList>
    </citation>
    <scope>NUCLEOTIDE SEQUENCE [LARGE SCALE GENOMIC DNA]</scope>
</reference>
<evidence type="ECO:0000313" key="7">
    <source>
        <dbReference type="Proteomes" id="UP000026962"/>
    </source>
</evidence>
<dbReference type="Pfam" id="PF13855">
    <property type="entry name" value="LRR_8"/>
    <property type="match status" value="2"/>
</dbReference>
<dbReference type="SUPFAM" id="SSF52058">
    <property type="entry name" value="L domain-like"/>
    <property type="match status" value="1"/>
</dbReference>
<dbReference type="InterPro" id="IPR003591">
    <property type="entry name" value="Leu-rich_rpt_typical-subtyp"/>
</dbReference>
<reference evidence="6" key="1">
    <citation type="submission" date="2015-04" db="UniProtKB">
        <authorList>
            <consortium name="EnsemblPlants"/>
        </authorList>
    </citation>
    <scope>IDENTIFICATION</scope>
</reference>
<feature type="compositionally biased region" description="Acidic residues" evidence="5">
    <location>
        <begin position="125"/>
        <end position="134"/>
    </location>
</feature>
<dbReference type="SMART" id="SM00364">
    <property type="entry name" value="LRR_BAC"/>
    <property type="match status" value="8"/>
</dbReference>
<keyword evidence="1" id="KW-0433">Leucine-rich repeat</keyword>
<evidence type="ECO:0000256" key="4">
    <source>
        <dbReference type="ARBA" id="ARBA00037519"/>
    </source>
</evidence>
<sequence length="520" mass="57100">MDPTPQSHPILAYVLSRLPSLLPVSPTTLSTPRARDIEQPSPRAPSGAAEFDLVSRMPGLRHPSVLSAMTRAVADVSSARDALRLLGPRPDHELVDSARAFLHSHDGKPHAAASAEDGKPHAAAEEAEEDEEEEEKKKVAKSREVVRLDEAHESYGGLLREAEERLDRVYRTAMKGRDMVVDAAHGGGEEDAGVVDEEVVRVLRDADEGKAVERLLLADRQLRHLPEQLGRIRGLLVLDVSRNQLKNVPDAIGGIEHLEELRLASNALVSLPDSIGLLTSLKILDVSGNKLRSLPDSISKCRSLVELDVSYNVLSYLPTGIGQEMARLEKLWVHLNKLRSLPSSVCEMRSLRLLDAHFNQLRGLPAGIGRLAALESLNLSSNFSDMRDLPASFGDLLGLRELDLSNNQIHALPDCFGRLERLQRLRLDQNPLAVPPKEVVAGGVGAVKEYMARRWRDARAEEERRGSAVAESPKVSTPKEWLVRSVSSLGSWVSDVTRYGAGHDKAAATEEEDAYLQQNL</sequence>
<dbReference type="InterPro" id="IPR050216">
    <property type="entry name" value="LRR_domain-containing"/>
</dbReference>
<feature type="region of interest" description="Disordered" evidence="5">
    <location>
        <begin position="26"/>
        <end position="48"/>
    </location>
</feature>
<evidence type="ECO:0000256" key="5">
    <source>
        <dbReference type="SAM" id="MobiDB-lite"/>
    </source>
</evidence>
<proteinExistence type="inferred from homology"/>
<dbReference type="InterPro" id="IPR032675">
    <property type="entry name" value="LRR_dom_sf"/>
</dbReference>
<evidence type="ECO:0000313" key="6">
    <source>
        <dbReference type="EnsemblPlants" id="OPUNC02G20510.1"/>
    </source>
</evidence>
<organism evidence="6">
    <name type="scientific">Oryza punctata</name>
    <name type="common">Red rice</name>
    <dbReference type="NCBI Taxonomy" id="4537"/>
    <lineage>
        <taxon>Eukaryota</taxon>
        <taxon>Viridiplantae</taxon>
        <taxon>Streptophyta</taxon>
        <taxon>Embryophyta</taxon>
        <taxon>Tracheophyta</taxon>
        <taxon>Spermatophyta</taxon>
        <taxon>Magnoliopsida</taxon>
        <taxon>Liliopsida</taxon>
        <taxon>Poales</taxon>
        <taxon>Poaceae</taxon>
        <taxon>BOP clade</taxon>
        <taxon>Oryzoideae</taxon>
        <taxon>Oryzeae</taxon>
        <taxon>Oryzinae</taxon>
        <taxon>Oryza</taxon>
    </lineage>
</organism>
<accession>A0A0E0K1V7</accession>
<dbReference type="eggNOG" id="KOG0619">
    <property type="taxonomic scope" value="Eukaryota"/>
</dbReference>
<dbReference type="HOGENOM" id="CLU_021557_0_0_1"/>
<dbReference type="SMART" id="SM00369">
    <property type="entry name" value="LRR_TYP"/>
    <property type="match status" value="8"/>
</dbReference>
<evidence type="ECO:0000256" key="3">
    <source>
        <dbReference type="ARBA" id="ARBA00023786"/>
    </source>
</evidence>
<dbReference type="STRING" id="4537.A0A0E0K1V7"/>
<keyword evidence="2" id="KW-0677">Repeat</keyword>
<keyword evidence="7" id="KW-1185">Reference proteome</keyword>
<evidence type="ECO:0008006" key="8">
    <source>
        <dbReference type="Google" id="ProtNLM"/>
    </source>
</evidence>
<dbReference type="PANTHER" id="PTHR48051:SF54">
    <property type="entry name" value="LEUCINE-RICH REPEAT-CONTAINING PROTEIN"/>
    <property type="match status" value="1"/>
</dbReference>
<dbReference type="PANTHER" id="PTHR48051">
    <property type="match status" value="1"/>
</dbReference>
<evidence type="ECO:0000256" key="1">
    <source>
        <dbReference type="ARBA" id="ARBA00022614"/>
    </source>
</evidence>
<name>A0A0E0K1V7_ORYPU</name>
<dbReference type="EnsemblPlants" id="OPUNC02G20510.1">
    <property type="protein sequence ID" value="OPUNC02G20510.1"/>
    <property type="gene ID" value="OPUNC02G20510"/>
</dbReference>